<accession>A0AAE3NPV3</accession>
<dbReference type="InterPro" id="IPR022893">
    <property type="entry name" value="Shikimate_DH_fam"/>
</dbReference>
<feature type="domain" description="SDH C-terminal" evidence="6">
    <location>
        <begin position="259"/>
        <end position="287"/>
    </location>
</feature>
<dbReference type="Gene3D" id="3.40.50.720">
    <property type="entry name" value="NAD(P)-binding Rossmann-like Domain"/>
    <property type="match status" value="1"/>
</dbReference>
<dbReference type="InterPro" id="IPR046346">
    <property type="entry name" value="Aminoacid_DH-like_N_sf"/>
</dbReference>
<feature type="binding site" evidence="4">
    <location>
        <position position="259"/>
    </location>
    <ligand>
        <name>NADP(+)</name>
        <dbReference type="ChEBI" id="CHEBI:58349"/>
    </ligand>
</feature>
<comment type="caution">
    <text evidence="7">The sequence shown here is derived from an EMBL/GenBank/DDBJ whole genome shotgun (WGS) entry which is preliminary data.</text>
</comment>
<keyword evidence="4" id="KW-0521">NADP</keyword>
<evidence type="ECO:0000256" key="2">
    <source>
        <dbReference type="ARBA" id="ARBA00023002"/>
    </source>
</evidence>
<sequence>MAQPSPVRPAATAGGPITIGLLGHGIGASRTPRMHMAAAEAAGISYDYRLIDAQARDLPQDTGEILDLLQAEGFDGLNVTHPYKRAVLPLMDELSDAARKVGAVNTVQFRGGRRIGENTDHWGFRESLRRGLPGAARRCVLLLGAGGAGGAVAHALLDEGVERLLIRDVDENTARNLAESLAAHHGPGRAVPATEVATAAHEADGIVNASPVGMAKHPGLPLPAALLRPDHWVADIVYFPLETELLATARALGCAVLPGSGMALFQAVRAFELFTGRAPDIQRMQDAFDSFS</sequence>
<feature type="binding site" evidence="4">
    <location>
        <position position="120"/>
    </location>
    <ligand>
        <name>shikimate</name>
        <dbReference type="ChEBI" id="CHEBI:36208"/>
    </ligand>
</feature>
<gene>
    <name evidence="4" type="primary">aroE</name>
    <name evidence="7" type="ORF">P1J78_04090</name>
</gene>
<reference evidence="7" key="1">
    <citation type="submission" date="2023-03" db="EMBL/GenBank/DDBJ databases">
        <title>Multiphase analysis and comparison of six strains from genera Psychromarinibacter, Lutimaribacter, and Maritimibacter, including a novel species: Psychromarinibacter sediminicola sp. nov.</title>
        <authorList>
            <person name="Wang Y.-H."/>
            <person name="Ye M.-Q."/>
            <person name="Du Z.-J."/>
        </authorList>
    </citation>
    <scope>NUCLEOTIDE SEQUENCE</scope>
    <source>
        <strain evidence="7">C21-152</strain>
    </source>
</reference>
<evidence type="ECO:0000259" key="5">
    <source>
        <dbReference type="Pfam" id="PF08501"/>
    </source>
</evidence>
<feature type="active site" description="Proton acceptor" evidence="4">
    <location>
        <position position="84"/>
    </location>
</feature>
<dbReference type="Pfam" id="PF18317">
    <property type="entry name" value="SDH_C"/>
    <property type="match status" value="1"/>
</dbReference>
<feature type="binding site" evidence="4">
    <location>
        <position position="266"/>
    </location>
    <ligand>
        <name>shikimate</name>
        <dbReference type="ChEBI" id="CHEBI:36208"/>
    </ligand>
</feature>
<comment type="subunit">
    <text evidence="4">Homodimer.</text>
</comment>
<evidence type="ECO:0000259" key="6">
    <source>
        <dbReference type="Pfam" id="PF18317"/>
    </source>
</evidence>
<dbReference type="GO" id="GO:0019632">
    <property type="term" value="P:shikimate metabolic process"/>
    <property type="evidence" value="ECO:0007669"/>
    <property type="project" value="TreeGrafter"/>
</dbReference>
<dbReference type="NCBIfam" id="NF001319">
    <property type="entry name" value="PRK00258.3-3"/>
    <property type="match status" value="1"/>
</dbReference>
<feature type="domain" description="Shikimate dehydrogenase substrate binding N-terminal" evidence="5">
    <location>
        <begin position="21"/>
        <end position="107"/>
    </location>
</feature>
<organism evidence="7 8">
    <name type="scientific">Psychromarinibacter sediminicola</name>
    <dbReference type="NCBI Taxonomy" id="3033385"/>
    <lineage>
        <taxon>Bacteria</taxon>
        <taxon>Pseudomonadati</taxon>
        <taxon>Pseudomonadota</taxon>
        <taxon>Alphaproteobacteria</taxon>
        <taxon>Rhodobacterales</taxon>
        <taxon>Paracoccaceae</taxon>
        <taxon>Psychromarinibacter</taxon>
    </lineage>
</organism>
<comment type="catalytic activity">
    <reaction evidence="4">
        <text>shikimate + NADP(+) = 3-dehydroshikimate + NADPH + H(+)</text>
        <dbReference type="Rhea" id="RHEA:17737"/>
        <dbReference type="ChEBI" id="CHEBI:15378"/>
        <dbReference type="ChEBI" id="CHEBI:16630"/>
        <dbReference type="ChEBI" id="CHEBI:36208"/>
        <dbReference type="ChEBI" id="CHEBI:57783"/>
        <dbReference type="ChEBI" id="CHEBI:58349"/>
        <dbReference type="EC" id="1.1.1.25"/>
    </reaction>
</comment>
<feature type="binding site" evidence="4">
    <location>
        <begin position="144"/>
        <end position="148"/>
    </location>
    <ligand>
        <name>NADP(+)</name>
        <dbReference type="ChEBI" id="CHEBI:58349"/>
    </ligand>
</feature>
<comment type="function">
    <text evidence="4">Involved in the biosynthesis of the chorismate, which leads to the biosynthesis of aromatic amino acids. Catalyzes the reversible NADPH linked reduction of 3-dehydroshikimate (DHSA) to yield shikimate (SA).</text>
</comment>
<dbReference type="EC" id="1.1.1.25" evidence="4"/>
<keyword evidence="8" id="KW-1185">Reference proteome</keyword>
<dbReference type="GO" id="GO:0009073">
    <property type="term" value="P:aromatic amino acid family biosynthetic process"/>
    <property type="evidence" value="ECO:0007669"/>
    <property type="project" value="UniProtKB-KW"/>
</dbReference>
<name>A0AAE3NPV3_9RHOB</name>
<feature type="binding site" evidence="4">
    <location>
        <position position="96"/>
    </location>
    <ligand>
        <name>NADP(+)</name>
        <dbReference type="ChEBI" id="CHEBI:58349"/>
    </ligand>
</feature>
<protein>
    <recommendedName>
        <fullName evidence="4">Shikimate dehydrogenase (NADP(+))</fullName>
        <shortName evidence="4">SDH</shortName>
        <ecNumber evidence="4">1.1.1.25</ecNumber>
    </recommendedName>
</protein>
<dbReference type="EMBL" id="JARGYC010000007">
    <property type="protein sequence ID" value="MDF0599906.1"/>
    <property type="molecule type" value="Genomic_DNA"/>
</dbReference>
<dbReference type="PANTHER" id="PTHR21089">
    <property type="entry name" value="SHIKIMATE DEHYDROGENASE"/>
    <property type="match status" value="1"/>
</dbReference>
<dbReference type="GO" id="GO:0050661">
    <property type="term" value="F:NADP binding"/>
    <property type="evidence" value="ECO:0007669"/>
    <property type="project" value="TreeGrafter"/>
</dbReference>
<dbReference type="CDD" id="cd01065">
    <property type="entry name" value="NAD_bind_Shikimate_DH"/>
    <property type="match status" value="1"/>
</dbReference>
<dbReference type="GO" id="GO:0005829">
    <property type="term" value="C:cytosol"/>
    <property type="evidence" value="ECO:0007669"/>
    <property type="project" value="TreeGrafter"/>
</dbReference>
<evidence type="ECO:0000313" key="8">
    <source>
        <dbReference type="Proteomes" id="UP001220964"/>
    </source>
</evidence>
<dbReference type="InterPro" id="IPR036291">
    <property type="entry name" value="NAD(P)-bd_dom_sf"/>
</dbReference>
<dbReference type="RefSeq" id="WP_275566052.1">
    <property type="nucleotide sequence ID" value="NZ_JARGYC010000007.1"/>
</dbReference>
<dbReference type="Proteomes" id="UP001220964">
    <property type="component" value="Unassembled WGS sequence"/>
</dbReference>
<dbReference type="InterPro" id="IPR041121">
    <property type="entry name" value="SDH_C"/>
</dbReference>
<dbReference type="AlphaFoldDB" id="A0AAE3NPV3"/>
<dbReference type="GO" id="GO:0004764">
    <property type="term" value="F:shikimate 3-dehydrogenase (NADP+) activity"/>
    <property type="evidence" value="ECO:0007669"/>
    <property type="project" value="UniProtKB-UniRule"/>
</dbReference>
<keyword evidence="3 4" id="KW-0057">Aromatic amino acid biosynthesis</keyword>
<keyword evidence="2 4" id="KW-0560">Oxidoreductase</keyword>
<dbReference type="InterPro" id="IPR013708">
    <property type="entry name" value="Shikimate_DH-bd_N"/>
</dbReference>
<feature type="binding site" evidence="4">
    <location>
        <position position="236"/>
    </location>
    <ligand>
        <name>NADP(+)</name>
        <dbReference type="ChEBI" id="CHEBI:58349"/>
    </ligand>
</feature>
<feature type="binding site" evidence="4">
    <location>
        <begin position="29"/>
        <end position="31"/>
    </location>
    <ligand>
        <name>shikimate</name>
        <dbReference type="ChEBI" id="CHEBI:36208"/>
    </ligand>
</feature>
<evidence type="ECO:0000313" key="7">
    <source>
        <dbReference type="EMBL" id="MDF0599906.1"/>
    </source>
</evidence>
<feature type="binding site" evidence="4">
    <location>
        <position position="105"/>
    </location>
    <ligand>
        <name>shikimate</name>
        <dbReference type="ChEBI" id="CHEBI:36208"/>
    </ligand>
</feature>
<feature type="binding site" evidence="4">
    <location>
        <position position="80"/>
    </location>
    <ligand>
        <name>shikimate</name>
        <dbReference type="ChEBI" id="CHEBI:36208"/>
    </ligand>
</feature>
<dbReference type="SUPFAM" id="SSF51735">
    <property type="entry name" value="NAD(P)-binding Rossmann-fold domains"/>
    <property type="match status" value="1"/>
</dbReference>
<dbReference type="PANTHER" id="PTHR21089:SF1">
    <property type="entry name" value="BIFUNCTIONAL 3-DEHYDROQUINATE DEHYDRATASE_SHIKIMATE DEHYDROGENASE, CHLOROPLASTIC"/>
    <property type="match status" value="1"/>
</dbReference>
<dbReference type="HAMAP" id="MF_00222">
    <property type="entry name" value="Shikimate_DH_AroE"/>
    <property type="match status" value="1"/>
</dbReference>
<dbReference type="Pfam" id="PF08501">
    <property type="entry name" value="Shikimate_dh_N"/>
    <property type="match status" value="1"/>
</dbReference>
<feature type="binding site" evidence="4">
    <location>
        <position position="238"/>
    </location>
    <ligand>
        <name>shikimate</name>
        <dbReference type="ChEBI" id="CHEBI:36208"/>
    </ligand>
</feature>
<dbReference type="SUPFAM" id="SSF53223">
    <property type="entry name" value="Aminoacid dehydrogenase-like, N-terminal domain"/>
    <property type="match status" value="1"/>
</dbReference>
<comment type="pathway">
    <text evidence="1 4">Metabolic intermediate biosynthesis; chorismate biosynthesis; chorismate from D-erythrose 4-phosphate and phosphoenolpyruvate: step 4/7.</text>
</comment>
<dbReference type="GO" id="GO:0008652">
    <property type="term" value="P:amino acid biosynthetic process"/>
    <property type="evidence" value="ECO:0007669"/>
    <property type="project" value="UniProtKB-KW"/>
</dbReference>
<dbReference type="GO" id="GO:0009423">
    <property type="term" value="P:chorismate biosynthetic process"/>
    <property type="evidence" value="ECO:0007669"/>
    <property type="project" value="UniProtKB-UniRule"/>
</dbReference>
<proteinExistence type="inferred from homology"/>
<dbReference type="NCBIfam" id="NF009201">
    <property type="entry name" value="PRK12549.1"/>
    <property type="match status" value="1"/>
</dbReference>
<comment type="similarity">
    <text evidence="4">Belongs to the shikimate dehydrogenase family.</text>
</comment>
<evidence type="ECO:0000256" key="4">
    <source>
        <dbReference type="HAMAP-Rule" id="MF_00222"/>
    </source>
</evidence>
<keyword evidence="4" id="KW-0028">Amino-acid biosynthesis</keyword>
<dbReference type="Gene3D" id="3.40.50.10860">
    <property type="entry name" value="Leucine Dehydrogenase, chain A, domain 1"/>
    <property type="match status" value="1"/>
</dbReference>
<comment type="caution">
    <text evidence="4">Lacks conserved residue(s) required for the propagation of feature annotation.</text>
</comment>
<evidence type="ECO:0000256" key="1">
    <source>
        <dbReference type="ARBA" id="ARBA00004871"/>
    </source>
</evidence>
<evidence type="ECO:0000256" key="3">
    <source>
        <dbReference type="ARBA" id="ARBA00023141"/>
    </source>
</evidence>